<dbReference type="RefSeq" id="WP_124235516.1">
    <property type="nucleotide sequence ID" value="NZ_JBHUFI010000006.1"/>
</dbReference>
<proteinExistence type="predicted"/>
<name>A0A3N6ZHL4_9ACTN</name>
<dbReference type="OrthoDB" id="157052at2"/>
<dbReference type="Proteomes" id="UP000275225">
    <property type="component" value="Unassembled WGS sequence"/>
</dbReference>
<dbReference type="InterPro" id="IPR054058">
    <property type="entry name" value="HTH_67"/>
</dbReference>
<evidence type="ECO:0000313" key="1">
    <source>
        <dbReference type="EMBL" id="RQN09661.1"/>
    </source>
</evidence>
<dbReference type="EMBL" id="RQJX01000002">
    <property type="protein sequence ID" value="RQN09661.1"/>
    <property type="molecule type" value="Genomic_DNA"/>
</dbReference>
<organism evidence="1 2">
    <name type="scientific">Aeromicrobium camelliae</name>
    <dbReference type="NCBI Taxonomy" id="1538144"/>
    <lineage>
        <taxon>Bacteria</taxon>
        <taxon>Bacillati</taxon>
        <taxon>Actinomycetota</taxon>
        <taxon>Actinomycetes</taxon>
        <taxon>Propionibacteriales</taxon>
        <taxon>Nocardioidaceae</taxon>
        <taxon>Aeromicrobium</taxon>
    </lineage>
</organism>
<accession>A0A3N6ZHL4</accession>
<evidence type="ECO:0000313" key="2">
    <source>
        <dbReference type="Proteomes" id="UP000275225"/>
    </source>
</evidence>
<evidence type="ECO:0008006" key="3">
    <source>
        <dbReference type="Google" id="ProtNLM"/>
    </source>
</evidence>
<sequence length="280" mass="30219">MAMTREFWRAIETIHDVVYVAPNVKERFEELGLKGFWMGYVASRAAALGTPPPELVIATFHGFAPARIRRALPDAWRLADRDAVLDLRLRIAREELAAAWPGIDVAGTADRLEAMLAGLDWAGKPLAAAHAALPVPPDPVGRLWHAATAVREYRGDCHVAILTAAGLDGAAANVLAQAVGLVPAEQQHSRGWDDAAWARGRRGLQQRGWLDDDGRITETGRGAREQLEAATDRVCAAGLDLEATAHGVALEGELLSLAYRVTERGGFPDVNATGVPRPRR</sequence>
<keyword evidence="2" id="KW-1185">Reference proteome</keyword>
<reference evidence="1 2" key="1">
    <citation type="submission" date="2018-11" db="EMBL/GenBank/DDBJ databases">
        <authorList>
            <person name="Li F."/>
        </authorList>
    </citation>
    <scope>NUCLEOTIDE SEQUENCE [LARGE SCALE GENOMIC DNA]</scope>
    <source>
        <strain evidence="1 2">YS17T</strain>
    </source>
</reference>
<protein>
    <recommendedName>
        <fullName evidence="3">SalK</fullName>
    </recommendedName>
</protein>
<dbReference type="Pfam" id="PF21863">
    <property type="entry name" value="HTH_67"/>
    <property type="match status" value="1"/>
</dbReference>
<dbReference type="AlphaFoldDB" id="A0A3N6ZHL4"/>
<comment type="caution">
    <text evidence="1">The sequence shown here is derived from an EMBL/GenBank/DDBJ whole genome shotgun (WGS) entry which is preliminary data.</text>
</comment>
<dbReference type="NCBIfam" id="NF047719">
    <property type="entry name" value="SCO6745_fam_HTH"/>
    <property type="match status" value="1"/>
</dbReference>
<gene>
    <name evidence="1" type="ORF">EHW97_02095</name>
</gene>